<dbReference type="PANTHER" id="PTHR11662">
    <property type="entry name" value="SOLUTE CARRIER FAMILY 17"/>
    <property type="match status" value="1"/>
</dbReference>
<dbReference type="Pfam" id="PF07690">
    <property type="entry name" value="MFS_1"/>
    <property type="match status" value="1"/>
</dbReference>
<protein>
    <submittedName>
        <fullName evidence="9">MFS domain-containing protein</fullName>
    </submittedName>
</protein>
<dbReference type="FunFam" id="1.20.1250.20:FF:000532">
    <property type="entry name" value="SLC (SoLute Carrier) homolog"/>
    <property type="match status" value="1"/>
</dbReference>
<dbReference type="Proteomes" id="UP000095284">
    <property type="component" value="Unplaced"/>
</dbReference>
<dbReference type="WBParaSite" id="BXY_0127700.1">
    <property type="protein sequence ID" value="BXY_0127700.1"/>
    <property type="gene ID" value="BXY_0127700"/>
</dbReference>
<evidence type="ECO:0000256" key="6">
    <source>
        <dbReference type="SAM" id="Phobius"/>
    </source>
</evidence>
<dbReference type="InterPro" id="IPR036259">
    <property type="entry name" value="MFS_trans_sf"/>
</dbReference>
<keyword evidence="3 6" id="KW-1133">Transmembrane helix</keyword>
<dbReference type="SUPFAM" id="SSF103473">
    <property type="entry name" value="MFS general substrate transporter"/>
    <property type="match status" value="1"/>
</dbReference>
<evidence type="ECO:0000256" key="2">
    <source>
        <dbReference type="ARBA" id="ARBA00022692"/>
    </source>
</evidence>
<feature type="transmembrane region" description="Helical" evidence="6">
    <location>
        <begin position="327"/>
        <end position="346"/>
    </location>
</feature>
<feature type="transmembrane region" description="Helical" evidence="6">
    <location>
        <begin position="79"/>
        <end position="105"/>
    </location>
</feature>
<evidence type="ECO:0000313" key="8">
    <source>
        <dbReference type="Proteomes" id="UP000095284"/>
    </source>
</evidence>
<name>A0A1I7RKP3_BURXY</name>
<feature type="transmembrane region" description="Helical" evidence="6">
    <location>
        <begin position="435"/>
        <end position="456"/>
    </location>
</feature>
<feature type="transmembrane region" description="Helical" evidence="6">
    <location>
        <begin position="293"/>
        <end position="315"/>
    </location>
</feature>
<feature type="domain" description="Major facilitator superfamily (MFS) profile" evidence="7">
    <location>
        <begin position="167"/>
        <end position="586"/>
    </location>
</feature>
<feature type="transmembrane region" description="Helical" evidence="6">
    <location>
        <begin position="522"/>
        <end position="543"/>
    </location>
</feature>
<feature type="transmembrane region" description="Helical" evidence="6">
    <location>
        <begin position="388"/>
        <end position="415"/>
    </location>
</feature>
<dbReference type="PROSITE" id="PS50850">
    <property type="entry name" value="MFS"/>
    <property type="match status" value="1"/>
</dbReference>
<keyword evidence="2 6" id="KW-0812">Transmembrane</keyword>
<dbReference type="eggNOG" id="KOG2532">
    <property type="taxonomic scope" value="Eukaryota"/>
</dbReference>
<evidence type="ECO:0000259" key="7">
    <source>
        <dbReference type="PROSITE" id="PS50850"/>
    </source>
</evidence>
<evidence type="ECO:0000313" key="9">
    <source>
        <dbReference type="WBParaSite" id="BXY_0127700.1"/>
    </source>
</evidence>
<dbReference type="InterPro" id="IPR050382">
    <property type="entry name" value="MFS_Na/Anion_cotransporter"/>
</dbReference>
<comment type="subcellular location">
    <subcellularLocation>
        <location evidence="1">Membrane</location>
        <topology evidence="1">Multi-pass membrane protein</topology>
    </subcellularLocation>
</comment>
<dbReference type="GO" id="GO:0022857">
    <property type="term" value="F:transmembrane transporter activity"/>
    <property type="evidence" value="ECO:0007669"/>
    <property type="project" value="InterPro"/>
</dbReference>
<proteinExistence type="predicted"/>
<dbReference type="PANTHER" id="PTHR11662:SF314">
    <property type="entry name" value="MAJOR FACILITATOR SUPERFAMILY (MFS) PROFILE DOMAIN-CONTAINING PROTEIN"/>
    <property type="match status" value="1"/>
</dbReference>
<dbReference type="Gene3D" id="1.20.1250.20">
    <property type="entry name" value="MFS general substrate transporter like domains"/>
    <property type="match status" value="1"/>
</dbReference>
<organism evidence="8 9">
    <name type="scientific">Bursaphelenchus xylophilus</name>
    <name type="common">Pinewood nematode worm</name>
    <name type="synonym">Aphelenchoides xylophilus</name>
    <dbReference type="NCBI Taxonomy" id="6326"/>
    <lineage>
        <taxon>Eukaryota</taxon>
        <taxon>Metazoa</taxon>
        <taxon>Ecdysozoa</taxon>
        <taxon>Nematoda</taxon>
        <taxon>Chromadorea</taxon>
        <taxon>Rhabditida</taxon>
        <taxon>Tylenchina</taxon>
        <taxon>Tylenchomorpha</taxon>
        <taxon>Aphelenchoidea</taxon>
        <taxon>Aphelenchoididae</taxon>
        <taxon>Bursaphelenchus</taxon>
    </lineage>
</organism>
<evidence type="ECO:0000256" key="1">
    <source>
        <dbReference type="ARBA" id="ARBA00004141"/>
    </source>
</evidence>
<keyword evidence="4 6" id="KW-0472">Membrane</keyword>
<feature type="transmembrane region" description="Helical" evidence="6">
    <location>
        <begin position="493"/>
        <end position="510"/>
    </location>
</feature>
<dbReference type="InterPro" id="IPR020846">
    <property type="entry name" value="MFS_dom"/>
</dbReference>
<evidence type="ECO:0000256" key="5">
    <source>
        <dbReference type="SAM" id="MobiDB-lite"/>
    </source>
</evidence>
<evidence type="ECO:0000256" key="4">
    <source>
        <dbReference type="ARBA" id="ARBA00023136"/>
    </source>
</evidence>
<sequence>MQLVSFQIGALMTRLKSAIVSPANERSMSPKPYVNFTDDEKGYSFDRNGNVTVPAPKTPKTVTMEELKPKSKIFPSTRFFMAILLCLCFISLAVSTSNISVAMVCMTPSMAENKENVETAIQRIKRSINETDFNDLMASTFNDTDGYRHGNSNISKCALAKFRKRAIDLMVEHGQHVNDSEIRLSTVSMESCSMKKINWTSTDQGMIFAAQNIGSLFMLVTGTQADRLNGKWTIVISMSLLIISNAALPFLSYHSFILALLARVLTGLSDALLQPSTSSMITRWFPPKERPFAIGLITGGRQIGTLMVLPVAGALCEQRTMFGGWPAIFYFSAIVGSVITVAWILLSADKPSKHFCIKNRECNHIEQKIKEENLGKRKHRKKAPWAQIVRCVPLYAGVAALVCHEWPLVIILQLLPRYLSEVLKFGTAKNGLVSSLPIGVLFISKTLSSSLSSYLSSNRRSRHCRTKMTKTFNFVASLGLGLSLGAVPFVNDTFFPIVLLCVANAFAGLHTPGVQTALLQIAPAYTGIVTGIAFGVVAIFSVFNKLLSTYITSHGSATEWQIVFWMSAVIAVLPCFFFTIWGSAERQPWASSIRKKSSALRHKVSNASAKPKLATVTEGKISNMTGGIDRPFKPAPLDLTRMESNESEDGSDEAIEEENIASALRMRMFFSNDDDFSTEEETLSHSSASSGEEWNKEDLDEKEGIQRF</sequence>
<accession>A0A1I7RKP3</accession>
<feature type="transmembrane region" description="Helical" evidence="6">
    <location>
        <begin position="232"/>
        <end position="250"/>
    </location>
</feature>
<dbReference type="AlphaFoldDB" id="A0A1I7RKP3"/>
<feature type="region of interest" description="Disordered" evidence="5">
    <location>
        <begin position="675"/>
        <end position="708"/>
    </location>
</feature>
<dbReference type="GO" id="GO:0016020">
    <property type="term" value="C:membrane"/>
    <property type="evidence" value="ECO:0007669"/>
    <property type="project" value="UniProtKB-SubCell"/>
</dbReference>
<feature type="compositionally biased region" description="Basic and acidic residues" evidence="5">
    <location>
        <begin position="693"/>
        <end position="708"/>
    </location>
</feature>
<dbReference type="GO" id="GO:0006820">
    <property type="term" value="P:monoatomic anion transport"/>
    <property type="evidence" value="ECO:0007669"/>
    <property type="project" value="TreeGrafter"/>
</dbReference>
<reference evidence="9" key="1">
    <citation type="submission" date="2016-11" db="UniProtKB">
        <authorList>
            <consortium name="WormBaseParasite"/>
        </authorList>
    </citation>
    <scope>IDENTIFICATION</scope>
</reference>
<evidence type="ECO:0000256" key="3">
    <source>
        <dbReference type="ARBA" id="ARBA00022989"/>
    </source>
</evidence>
<feature type="transmembrane region" description="Helical" evidence="6">
    <location>
        <begin position="563"/>
        <end position="584"/>
    </location>
</feature>
<feature type="transmembrane region" description="Helical" evidence="6">
    <location>
        <begin position="468"/>
        <end position="487"/>
    </location>
</feature>
<dbReference type="InterPro" id="IPR011701">
    <property type="entry name" value="MFS"/>
</dbReference>